<feature type="transmembrane region" description="Helical" evidence="2">
    <location>
        <begin position="575"/>
        <end position="593"/>
    </location>
</feature>
<proteinExistence type="predicted"/>
<sequence>MVGPNIPNNDQCYVPSVYVNKEINYFYSKIDKSDLVLSILDPLDYFKISQNWRENLRIDNFDRRVYYSLYSLYLLHNYIHLHTYITGDENNLSQIAKMLRRTCVMWMLLLTHVVMLPLCGLELYLVASNFNVTEGPPPTLPPTLPPSPSTTPSSMIYSRRQDSKDTQGEREFRPNFGYIFEIESYTRLDNDARLYVFLPSAVSAITSLSILMASCCIDIFTTTVSLYTSFALGVLTLTCTLISQSHVNVEDEDFFQMTVWMMASFIALLLLLSLQTVLAIWELRRQSAAWPIINWMNFFTWNTAFLVARMVLGVYVIISLCESPFTRGIYTKCANDWNDWSCPHVRYPIWLSLPVMGTATYSLLVTFEAFFSYYLGISHRPWTIITLVESGLGYILIAILGSSFFLRVLLPHSNPYYHAGIVDITIISTITGIVTFIHLLANLFIPNMLQKPFSVKNNLVSVIQALNEVRDKVKSSRNCINNYVSGLMSLALIFMMLTNWWGHLEDHWGMVVLFAVNISILCRAIPSVVLYITVSEDMFLSFKGRAARTGIEGLLAFIGFLGSVCSSAPDSTKPIVAGVIMMVFTIIQILILANEHSLLKKQSEVPPSDDQQKILNEKSEVEIDQNTSNSDIQRDDVVLVA</sequence>
<feature type="transmembrane region" description="Helical" evidence="2">
    <location>
        <begin position="194"/>
        <end position="217"/>
    </location>
</feature>
<feature type="transmembrane region" description="Helical" evidence="2">
    <location>
        <begin position="349"/>
        <end position="375"/>
    </location>
</feature>
<evidence type="ECO:0000313" key="3">
    <source>
        <dbReference type="EMBL" id="KAK4314115.1"/>
    </source>
</evidence>
<evidence type="ECO:0000256" key="2">
    <source>
        <dbReference type="SAM" id="Phobius"/>
    </source>
</evidence>
<dbReference type="EMBL" id="JAWZYT010001241">
    <property type="protein sequence ID" value="KAK4314115.1"/>
    <property type="molecule type" value="Genomic_DNA"/>
</dbReference>
<feature type="transmembrane region" description="Helical" evidence="2">
    <location>
        <begin position="224"/>
        <end position="247"/>
    </location>
</feature>
<dbReference type="AlphaFoldDB" id="A0AAE1PSK0"/>
<feature type="transmembrane region" description="Helical" evidence="2">
    <location>
        <begin position="387"/>
        <end position="410"/>
    </location>
</feature>
<feature type="region of interest" description="Disordered" evidence="1">
    <location>
        <begin position="137"/>
        <end position="169"/>
    </location>
</feature>
<evidence type="ECO:0000256" key="1">
    <source>
        <dbReference type="SAM" id="MobiDB-lite"/>
    </source>
</evidence>
<protein>
    <submittedName>
        <fullName evidence="3">Uncharacterized protein</fullName>
    </submittedName>
</protein>
<feature type="transmembrane region" description="Helical" evidence="2">
    <location>
        <begin position="508"/>
        <end position="534"/>
    </location>
</feature>
<evidence type="ECO:0000313" key="4">
    <source>
        <dbReference type="Proteomes" id="UP001292094"/>
    </source>
</evidence>
<keyword evidence="2" id="KW-1133">Transmembrane helix</keyword>
<feature type="transmembrane region" description="Helical" evidence="2">
    <location>
        <begin position="546"/>
        <end position="569"/>
    </location>
</feature>
<comment type="caution">
    <text evidence="3">The sequence shown here is derived from an EMBL/GenBank/DDBJ whole genome shotgun (WGS) entry which is preliminary data.</text>
</comment>
<feature type="transmembrane region" description="Helical" evidence="2">
    <location>
        <begin position="259"/>
        <end position="283"/>
    </location>
</feature>
<accession>A0AAE1PSK0</accession>
<feature type="transmembrane region" description="Helical" evidence="2">
    <location>
        <begin position="416"/>
        <end position="441"/>
    </location>
</feature>
<feature type="transmembrane region" description="Helical" evidence="2">
    <location>
        <begin position="295"/>
        <end position="318"/>
    </location>
</feature>
<organism evidence="3 4">
    <name type="scientific">Petrolisthes manimaculis</name>
    <dbReference type="NCBI Taxonomy" id="1843537"/>
    <lineage>
        <taxon>Eukaryota</taxon>
        <taxon>Metazoa</taxon>
        <taxon>Ecdysozoa</taxon>
        <taxon>Arthropoda</taxon>
        <taxon>Crustacea</taxon>
        <taxon>Multicrustacea</taxon>
        <taxon>Malacostraca</taxon>
        <taxon>Eumalacostraca</taxon>
        <taxon>Eucarida</taxon>
        <taxon>Decapoda</taxon>
        <taxon>Pleocyemata</taxon>
        <taxon>Anomura</taxon>
        <taxon>Galatheoidea</taxon>
        <taxon>Porcellanidae</taxon>
        <taxon>Petrolisthes</taxon>
    </lineage>
</organism>
<feature type="transmembrane region" description="Helical" evidence="2">
    <location>
        <begin position="103"/>
        <end position="127"/>
    </location>
</feature>
<keyword evidence="2" id="KW-0812">Transmembrane</keyword>
<keyword evidence="2" id="KW-0472">Membrane</keyword>
<reference evidence="3" key="1">
    <citation type="submission" date="2023-11" db="EMBL/GenBank/DDBJ databases">
        <title>Genome assemblies of two species of porcelain crab, Petrolisthes cinctipes and Petrolisthes manimaculis (Anomura: Porcellanidae).</title>
        <authorList>
            <person name="Angst P."/>
        </authorList>
    </citation>
    <scope>NUCLEOTIDE SEQUENCE</scope>
    <source>
        <strain evidence="3">PB745_02</strain>
        <tissue evidence="3">Gill</tissue>
    </source>
</reference>
<gene>
    <name evidence="3" type="ORF">Pmani_014575</name>
</gene>
<feature type="compositionally biased region" description="Basic and acidic residues" evidence="1">
    <location>
        <begin position="159"/>
        <end position="169"/>
    </location>
</feature>
<feature type="compositionally biased region" description="Pro residues" evidence="1">
    <location>
        <begin position="137"/>
        <end position="149"/>
    </location>
</feature>
<feature type="transmembrane region" description="Helical" evidence="2">
    <location>
        <begin position="480"/>
        <end position="502"/>
    </location>
</feature>
<dbReference type="Proteomes" id="UP001292094">
    <property type="component" value="Unassembled WGS sequence"/>
</dbReference>
<name>A0AAE1PSK0_9EUCA</name>
<keyword evidence="4" id="KW-1185">Reference proteome</keyword>